<dbReference type="InterPro" id="IPR036269">
    <property type="entry name" value="Rho_N_sf"/>
</dbReference>
<dbReference type="SMART" id="SM00959">
    <property type="entry name" value="Rho_N"/>
    <property type="match status" value="1"/>
</dbReference>
<dbReference type="HAMAP" id="MF_01884">
    <property type="entry name" value="Rho"/>
    <property type="match status" value="1"/>
</dbReference>
<dbReference type="CDD" id="cd04459">
    <property type="entry name" value="Rho_CSD"/>
    <property type="match status" value="1"/>
</dbReference>
<name>A0A1M6S8S7_9CLOT</name>
<gene>
    <name evidence="9" type="primary">rho</name>
    <name evidence="13" type="ORF">SAMN02745248_02474</name>
</gene>
<dbReference type="SUPFAM" id="SSF50249">
    <property type="entry name" value="Nucleic acid-binding proteins"/>
    <property type="match status" value="1"/>
</dbReference>
<evidence type="ECO:0000256" key="2">
    <source>
        <dbReference type="ARBA" id="ARBA00022741"/>
    </source>
</evidence>
<dbReference type="InterPro" id="IPR000194">
    <property type="entry name" value="ATPase_F1/V1/A1_a/bsu_nucl-bd"/>
</dbReference>
<dbReference type="EMBL" id="FRAD01000026">
    <property type="protein sequence ID" value="SHK40928.1"/>
    <property type="molecule type" value="Genomic_DNA"/>
</dbReference>
<dbReference type="NCBIfam" id="TIGR00767">
    <property type="entry name" value="rho"/>
    <property type="match status" value="1"/>
</dbReference>
<evidence type="ECO:0000313" key="14">
    <source>
        <dbReference type="Proteomes" id="UP000183952"/>
    </source>
</evidence>
<feature type="binding site" evidence="9">
    <location>
        <begin position="220"/>
        <end position="225"/>
    </location>
    <ligand>
        <name>ATP</name>
        <dbReference type="ChEBI" id="CHEBI:30616"/>
    </ligand>
</feature>
<comment type="function">
    <text evidence="9">Facilitates transcription termination by a mechanism that involves Rho binding to the nascent RNA, activation of Rho's RNA-dependent ATPase activity, and release of the mRNA from the DNA template.</text>
</comment>
<keyword evidence="2 9" id="KW-0547">Nucleotide-binding</keyword>
<dbReference type="Gene3D" id="2.40.50.140">
    <property type="entry name" value="Nucleic acid-binding proteins"/>
    <property type="match status" value="1"/>
</dbReference>
<dbReference type="Gene3D" id="3.40.50.300">
    <property type="entry name" value="P-loop containing nucleotide triphosphate hydrolases"/>
    <property type="match status" value="1"/>
</dbReference>
<dbReference type="InterPro" id="IPR041703">
    <property type="entry name" value="Rho_factor_ATP-bd"/>
</dbReference>
<evidence type="ECO:0000256" key="3">
    <source>
        <dbReference type="ARBA" id="ARBA00022801"/>
    </source>
</evidence>
<evidence type="ECO:0000313" key="13">
    <source>
        <dbReference type="EMBL" id="SHK40928.1"/>
    </source>
</evidence>
<dbReference type="EC" id="3.6.4.-" evidence="9 10"/>
<dbReference type="GO" id="GO:0006353">
    <property type="term" value="P:DNA-templated transcription termination"/>
    <property type="evidence" value="ECO:0007669"/>
    <property type="project" value="UniProtKB-UniRule"/>
</dbReference>
<dbReference type="NCBIfam" id="NF006886">
    <property type="entry name" value="PRK09376.1"/>
    <property type="match status" value="1"/>
</dbReference>
<dbReference type="GO" id="GO:0016787">
    <property type="term" value="F:hydrolase activity"/>
    <property type="evidence" value="ECO:0007669"/>
    <property type="project" value="UniProtKB-KW"/>
</dbReference>
<dbReference type="SMART" id="SM00357">
    <property type="entry name" value="CSP"/>
    <property type="match status" value="1"/>
</dbReference>
<keyword evidence="6 9" id="KW-0694">RNA-binding</keyword>
<evidence type="ECO:0000256" key="10">
    <source>
        <dbReference type="NCBIfam" id="TIGR00767"/>
    </source>
</evidence>
<keyword evidence="7 9" id="KW-0805">Transcription regulation</keyword>
<organism evidence="13 14">
    <name type="scientific">Hathewaya proteolytica DSM 3090</name>
    <dbReference type="NCBI Taxonomy" id="1121331"/>
    <lineage>
        <taxon>Bacteria</taxon>
        <taxon>Bacillati</taxon>
        <taxon>Bacillota</taxon>
        <taxon>Clostridia</taxon>
        <taxon>Eubacteriales</taxon>
        <taxon>Clostridiaceae</taxon>
        <taxon>Hathewaya</taxon>
    </lineage>
</organism>
<comment type="caution">
    <text evidence="9">Lacks conserved residue(s) required for the propagation of feature annotation.</text>
</comment>
<dbReference type="CDD" id="cd01128">
    <property type="entry name" value="rho_factor_C"/>
    <property type="match status" value="1"/>
</dbReference>
<sequence length="475" mass="53960">MDLSGKPLTDLREIAKKLNIKNVFKYRKSELINEIINSSKEFGEKENTETSCCNPKTESYEDVKETTSECDYIAREGNEENRECNSEDKCVKKEKLKAMIDDSNSAKGVLELIDNNNFGFLRGNNYLTCSEDIYVSPSQIRKFNLKTGDEVKGKVRIPKDGEKFRALLYVESINGESPQKAINRENFEKLIPIYPHERIYLETNPDDVAPRIMDIICPIGKGQRGLIVAPPKAGKTTLLQKIANSITENHKDIKLIVLLIDERPEEVTDMQENIDGEVIYSTFDEEPAHHIKVADMVLERAKRMVEQGQHIVILMDSLTRLTRANNLVVESTGRTLSGGLDPGALFRPKRFFGAARNVKNGGSLTILATVLVDTGSRMDDMIFEEFKGTGNMEVHLDRKLQERRIFPAIDIYKSGTRREDLLLSKKETAISYNLRRVMYKEGNAVNTTEKLIGEMMKTKNNEEFISLYLKELCGK</sequence>
<reference evidence="13 14" key="1">
    <citation type="submission" date="2016-11" db="EMBL/GenBank/DDBJ databases">
        <authorList>
            <person name="Jaros S."/>
            <person name="Januszkiewicz K."/>
            <person name="Wedrychowicz H."/>
        </authorList>
    </citation>
    <scope>NUCLEOTIDE SEQUENCE [LARGE SCALE GENOMIC DNA]</scope>
    <source>
        <strain evidence="13 14">DSM 3090</strain>
    </source>
</reference>
<dbReference type="RefSeq" id="WP_072904377.1">
    <property type="nucleotide sequence ID" value="NZ_FRAD01000026.1"/>
</dbReference>
<evidence type="ECO:0000256" key="8">
    <source>
        <dbReference type="ARBA" id="ARBA00023163"/>
    </source>
</evidence>
<feature type="binding site" evidence="9">
    <location>
        <position position="263"/>
    </location>
    <ligand>
        <name>ATP</name>
        <dbReference type="ChEBI" id="CHEBI:30616"/>
    </ligand>
</feature>
<evidence type="ECO:0000256" key="1">
    <source>
        <dbReference type="ARBA" id="ARBA00022472"/>
    </source>
</evidence>
<comment type="similarity">
    <text evidence="9 11">Belongs to the Rho family.</text>
</comment>
<dbReference type="STRING" id="1121331.SAMN02745248_02474"/>
<dbReference type="GO" id="GO:0004386">
    <property type="term" value="F:helicase activity"/>
    <property type="evidence" value="ECO:0007669"/>
    <property type="project" value="UniProtKB-UniRule"/>
</dbReference>
<dbReference type="Proteomes" id="UP000183952">
    <property type="component" value="Unassembled WGS sequence"/>
</dbReference>
<dbReference type="PROSITE" id="PS51856">
    <property type="entry name" value="RHO_RNA_BD"/>
    <property type="match status" value="1"/>
</dbReference>
<evidence type="ECO:0000256" key="4">
    <source>
        <dbReference type="ARBA" id="ARBA00022806"/>
    </source>
</evidence>
<keyword evidence="14" id="KW-1185">Reference proteome</keyword>
<evidence type="ECO:0000256" key="6">
    <source>
        <dbReference type="ARBA" id="ARBA00022884"/>
    </source>
</evidence>
<feature type="binding site" evidence="9">
    <location>
        <begin position="232"/>
        <end position="237"/>
    </location>
    <ligand>
        <name>ATP</name>
        <dbReference type="ChEBI" id="CHEBI:30616"/>
    </ligand>
</feature>
<evidence type="ECO:0000256" key="5">
    <source>
        <dbReference type="ARBA" id="ARBA00022840"/>
    </source>
</evidence>
<proteinExistence type="inferred from homology"/>
<keyword evidence="5 9" id="KW-0067">ATP-binding</keyword>
<dbReference type="InterPro" id="IPR011129">
    <property type="entry name" value="CSD"/>
</dbReference>
<keyword evidence="3 9" id="KW-0378">Hydrolase</keyword>
<dbReference type="GO" id="GO:0005524">
    <property type="term" value="F:ATP binding"/>
    <property type="evidence" value="ECO:0007669"/>
    <property type="project" value="UniProtKB-UniRule"/>
</dbReference>
<dbReference type="AlphaFoldDB" id="A0A1M6S8S7"/>
<dbReference type="Pfam" id="PF07498">
    <property type="entry name" value="Rho_N"/>
    <property type="match status" value="1"/>
</dbReference>
<accession>A0A1M6S8S7</accession>
<feature type="domain" description="Rho RNA-BD" evidence="12">
    <location>
        <begin position="103"/>
        <end position="177"/>
    </location>
</feature>
<keyword evidence="4 9" id="KW-0347">Helicase</keyword>
<evidence type="ECO:0000256" key="9">
    <source>
        <dbReference type="HAMAP-Rule" id="MF_01884"/>
    </source>
</evidence>
<keyword evidence="1 9" id="KW-0806">Transcription termination</keyword>
<comment type="subunit">
    <text evidence="9">Homohexamer. The homohexamer assembles into an open ring structure.</text>
</comment>
<dbReference type="InterPro" id="IPR027417">
    <property type="entry name" value="P-loop_NTPase"/>
</dbReference>
<dbReference type="SUPFAM" id="SSF52540">
    <property type="entry name" value="P-loop containing nucleoside triphosphate hydrolases"/>
    <property type="match status" value="1"/>
</dbReference>
<evidence type="ECO:0000259" key="12">
    <source>
        <dbReference type="PROSITE" id="PS51856"/>
    </source>
</evidence>
<protein>
    <recommendedName>
        <fullName evidence="9 10">Transcription termination factor Rho</fullName>
        <ecNumber evidence="9 10">3.6.4.-</ecNumber>
    </recommendedName>
    <alternativeName>
        <fullName evidence="9">ATP-dependent helicase Rho</fullName>
    </alternativeName>
</protein>
<dbReference type="SUPFAM" id="SSF68912">
    <property type="entry name" value="Rho N-terminal domain-like"/>
    <property type="match status" value="1"/>
</dbReference>
<dbReference type="OrthoDB" id="9805197at2"/>
<evidence type="ECO:0000256" key="7">
    <source>
        <dbReference type="ARBA" id="ARBA00023015"/>
    </source>
</evidence>
<evidence type="ECO:0000256" key="11">
    <source>
        <dbReference type="PROSITE-ProRule" id="PRU01203"/>
    </source>
</evidence>
<dbReference type="GO" id="GO:0003723">
    <property type="term" value="F:RNA binding"/>
    <property type="evidence" value="ECO:0007669"/>
    <property type="project" value="UniProtKB-UniRule"/>
</dbReference>
<keyword evidence="8 9" id="KW-0804">Transcription</keyword>
<dbReference type="InterPro" id="IPR011112">
    <property type="entry name" value="Rho-like_N"/>
</dbReference>
<dbReference type="InterPro" id="IPR004665">
    <property type="entry name" value="Term_rho"/>
</dbReference>
<dbReference type="PANTHER" id="PTHR46425">
    <property type="entry name" value="TRANSCRIPTION TERMINATION FACTOR RHO"/>
    <property type="match status" value="1"/>
</dbReference>
<dbReference type="Pfam" id="PF07497">
    <property type="entry name" value="Rho_RNA_bind"/>
    <property type="match status" value="1"/>
</dbReference>
<dbReference type="Pfam" id="PF00006">
    <property type="entry name" value="ATP-synt_ab"/>
    <property type="match status" value="1"/>
</dbReference>
<dbReference type="InterPro" id="IPR012340">
    <property type="entry name" value="NA-bd_OB-fold"/>
</dbReference>
<dbReference type="InterPro" id="IPR003593">
    <property type="entry name" value="AAA+_ATPase"/>
</dbReference>
<dbReference type="PANTHER" id="PTHR46425:SF1">
    <property type="entry name" value="TRANSCRIPTION TERMINATION FACTOR RHO"/>
    <property type="match status" value="1"/>
</dbReference>
<dbReference type="InterPro" id="IPR011113">
    <property type="entry name" value="Rho_RNA-bd"/>
</dbReference>
<dbReference type="SMART" id="SM00382">
    <property type="entry name" value="AAA"/>
    <property type="match status" value="1"/>
</dbReference>
<dbReference type="GO" id="GO:0008186">
    <property type="term" value="F:ATP-dependent activity, acting on RNA"/>
    <property type="evidence" value="ECO:0007669"/>
    <property type="project" value="UniProtKB-UniRule"/>
</dbReference>